<sequence length="294" mass="33715">MGEDLFWAIRGGGGGSFGIVLAWKLKLVPVPANVTACRVTRTLEQNATKLVHRWQYITHKLPRDIHTSIAISRVNSSEDVRAAFGSVFLGSIDELLPVMEEKFPQLGLVKEDCFEMSWAETNLYIERFPVGVPLETLLDRRLWGKFHEQEAKSAVMEFVAYGGKMDKIPETETPFPHGAGNLYGIMYLVKWEEEENINSEKFMDWIRRVYNYMTPFVSKSPREAYINYRDLEIGSNKISDDKGSCAQARIWGPKYFKNNFNRLVHVKTKVDPENFFRNEQSIPPLPCLLKKGAN</sequence>
<keyword evidence="2" id="KW-0274">FAD</keyword>
<dbReference type="Gene3D" id="3.30.465.10">
    <property type="match status" value="2"/>
</dbReference>
<keyword evidence="6" id="KW-1185">Reference proteome</keyword>
<evidence type="ECO:0000256" key="1">
    <source>
        <dbReference type="ARBA" id="ARBA00022630"/>
    </source>
</evidence>
<feature type="domain" description="Berberine/berberine-like" evidence="4">
    <location>
        <begin position="224"/>
        <end position="283"/>
    </location>
</feature>
<evidence type="ECO:0000313" key="6">
    <source>
        <dbReference type="Proteomes" id="UP001396334"/>
    </source>
</evidence>
<organism evidence="5 6">
    <name type="scientific">Hibiscus sabdariffa</name>
    <name type="common">roselle</name>
    <dbReference type="NCBI Taxonomy" id="183260"/>
    <lineage>
        <taxon>Eukaryota</taxon>
        <taxon>Viridiplantae</taxon>
        <taxon>Streptophyta</taxon>
        <taxon>Embryophyta</taxon>
        <taxon>Tracheophyta</taxon>
        <taxon>Spermatophyta</taxon>
        <taxon>Magnoliopsida</taxon>
        <taxon>eudicotyledons</taxon>
        <taxon>Gunneridae</taxon>
        <taxon>Pentapetalae</taxon>
        <taxon>rosids</taxon>
        <taxon>malvids</taxon>
        <taxon>Malvales</taxon>
        <taxon>Malvaceae</taxon>
        <taxon>Malvoideae</taxon>
        <taxon>Hibiscus</taxon>
    </lineage>
</organism>
<keyword evidence="3" id="KW-0560">Oxidoreductase</keyword>
<name>A0ABR2SA81_9ROSI</name>
<dbReference type="Proteomes" id="UP001396334">
    <property type="component" value="Unassembled WGS sequence"/>
</dbReference>
<dbReference type="Pfam" id="PF08031">
    <property type="entry name" value="BBE"/>
    <property type="match status" value="1"/>
</dbReference>
<dbReference type="PANTHER" id="PTHR32448">
    <property type="entry name" value="OS08G0158400 PROTEIN"/>
    <property type="match status" value="1"/>
</dbReference>
<comment type="caution">
    <text evidence="5">The sequence shown here is derived from an EMBL/GenBank/DDBJ whole genome shotgun (WGS) entry which is preliminary data.</text>
</comment>
<reference evidence="5 6" key="1">
    <citation type="journal article" date="2024" name="G3 (Bethesda)">
        <title>Genome assembly of Hibiscus sabdariffa L. provides insights into metabolisms of medicinal natural products.</title>
        <authorList>
            <person name="Kim T."/>
        </authorList>
    </citation>
    <scope>NUCLEOTIDE SEQUENCE [LARGE SCALE GENOMIC DNA]</scope>
    <source>
        <strain evidence="5">TK-2024</strain>
        <tissue evidence="5">Old leaves</tissue>
    </source>
</reference>
<protein>
    <recommendedName>
        <fullName evidence="4">Berberine/berberine-like domain-containing protein</fullName>
    </recommendedName>
</protein>
<evidence type="ECO:0000256" key="3">
    <source>
        <dbReference type="ARBA" id="ARBA00023002"/>
    </source>
</evidence>
<keyword evidence="1" id="KW-0285">Flavoprotein</keyword>
<evidence type="ECO:0000313" key="5">
    <source>
        <dbReference type="EMBL" id="KAK9021847.1"/>
    </source>
</evidence>
<dbReference type="InterPro" id="IPR012951">
    <property type="entry name" value="BBE"/>
</dbReference>
<accession>A0ABR2SA81</accession>
<dbReference type="EMBL" id="JBBPBN010000016">
    <property type="protein sequence ID" value="KAK9021847.1"/>
    <property type="molecule type" value="Genomic_DNA"/>
</dbReference>
<dbReference type="InterPro" id="IPR016169">
    <property type="entry name" value="FAD-bd_PCMH_sub2"/>
</dbReference>
<evidence type="ECO:0000256" key="2">
    <source>
        <dbReference type="ARBA" id="ARBA00022827"/>
    </source>
</evidence>
<dbReference type="InterPro" id="IPR036318">
    <property type="entry name" value="FAD-bd_PCMH-like_sf"/>
</dbReference>
<gene>
    <name evidence="5" type="ORF">V6N11_011813</name>
</gene>
<proteinExistence type="predicted"/>
<dbReference type="SUPFAM" id="SSF56176">
    <property type="entry name" value="FAD-binding/transporter-associated domain-like"/>
    <property type="match status" value="1"/>
</dbReference>
<evidence type="ECO:0000259" key="4">
    <source>
        <dbReference type="Pfam" id="PF08031"/>
    </source>
</evidence>
<dbReference type="Gene3D" id="3.40.462.20">
    <property type="match status" value="2"/>
</dbReference>